<feature type="compositionally biased region" description="Low complexity" evidence="1">
    <location>
        <begin position="1"/>
        <end position="11"/>
    </location>
</feature>
<sequence>MTLAPGDAGPAPAGGGTDRTPPAVGVRPRERGRTRPGLARRMDRRPPPRVRPLVEDLVERAARPVDEAPPLARAEASTPAWEAALAGARSQVGPVALRVLAAVAEVLDGRRPPEHLGRICPPAVVDRVRVAATGAGLPRGARVRGLRMCPVLAPVPGGTPVLAVEVAAALCAPVPDDRPGPPPRARAVAARFELATDRTTWRLTELLVV</sequence>
<dbReference type="Pfam" id="PF20060">
    <property type="entry name" value="DUF6459"/>
    <property type="match status" value="1"/>
</dbReference>
<evidence type="ECO:0000256" key="1">
    <source>
        <dbReference type="SAM" id="MobiDB-lite"/>
    </source>
</evidence>
<comment type="caution">
    <text evidence="2">The sequence shown here is derived from an EMBL/GenBank/DDBJ whole genome shotgun (WGS) entry which is preliminary data.</text>
</comment>
<dbReference type="RefSeq" id="WP_378034562.1">
    <property type="nucleotide sequence ID" value="NZ_JBHSIV010000003.1"/>
</dbReference>
<evidence type="ECO:0000313" key="3">
    <source>
        <dbReference type="Proteomes" id="UP001595947"/>
    </source>
</evidence>
<reference evidence="3" key="1">
    <citation type="journal article" date="2019" name="Int. J. Syst. Evol. Microbiol.">
        <title>The Global Catalogue of Microorganisms (GCM) 10K type strain sequencing project: providing services to taxonomists for standard genome sequencing and annotation.</title>
        <authorList>
            <consortium name="The Broad Institute Genomics Platform"/>
            <consortium name="The Broad Institute Genome Sequencing Center for Infectious Disease"/>
            <person name="Wu L."/>
            <person name="Ma J."/>
        </authorList>
    </citation>
    <scope>NUCLEOTIDE SEQUENCE [LARGE SCALE GENOMIC DNA]</scope>
    <source>
        <strain evidence="3">CGMCC 4.7093</strain>
    </source>
</reference>
<accession>A0ABV9YIJ5</accession>
<feature type="compositionally biased region" description="Basic and acidic residues" evidence="1">
    <location>
        <begin position="40"/>
        <end position="51"/>
    </location>
</feature>
<feature type="region of interest" description="Disordered" evidence="1">
    <location>
        <begin position="1"/>
        <end position="51"/>
    </location>
</feature>
<keyword evidence="3" id="KW-1185">Reference proteome</keyword>
<proteinExistence type="predicted"/>
<dbReference type="Proteomes" id="UP001595947">
    <property type="component" value="Unassembled WGS sequence"/>
</dbReference>
<evidence type="ECO:0000313" key="2">
    <source>
        <dbReference type="EMBL" id="MFC5061203.1"/>
    </source>
</evidence>
<gene>
    <name evidence="2" type="ORF">ACFPBZ_03220</name>
</gene>
<name>A0ABV9YIJ5_9PSEU</name>
<organism evidence="2 3">
    <name type="scientific">Actinomycetospora atypica</name>
    <dbReference type="NCBI Taxonomy" id="1290095"/>
    <lineage>
        <taxon>Bacteria</taxon>
        <taxon>Bacillati</taxon>
        <taxon>Actinomycetota</taxon>
        <taxon>Actinomycetes</taxon>
        <taxon>Pseudonocardiales</taxon>
        <taxon>Pseudonocardiaceae</taxon>
        <taxon>Actinomycetospora</taxon>
    </lineage>
</organism>
<dbReference type="InterPro" id="IPR045596">
    <property type="entry name" value="DUF6459"/>
</dbReference>
<dbReference type="EMBL" id="JBHSIV010000003">
    <property type="protein sequence ID" value="MFC5061203.1"/>
    <property type="molecule type" value="Genomic_DNA"/>
</dbReference>
<protein>
    <submittedName>
        <fullName evidence="2">Rv3235 family protein</fullName>
    </submittedName>
</protein>